<gene>
    <name evidence="11" type="ORF">PLXY2_LOCUS10586</name>
</gene>
<keyword evidence="3 10" id="KW-0716">Sensory transduction</keyword>
<dbReference type="InterPro" id="IPR004117">
    <property type="entry name" value="7tm6_olfct_rcpt"/>
</dbReference>
<keyword evidence="2" id="KW-1003">Cell membrane</keyword>
<accession>A0A8S4FW36</accession>
<evidence type="ECO:0000256" key="8">
    <source>
        <dbReference type="ARBA" id="ARBA00023170"/>
    </source>
</evidence>
<dbReference type="PANTHER" id="PTHR21137">
    <property type="entry name" value="ODORANT RECEPTOR"/>
    <property type="match status" value="1"/>
</dbReference>
<comment type="similarity">
    <text evidence="10">Belongs to the insect chemoreceptor superfamily. Heteromeric odorant receptor channel (TC 1.A.69) family.</text>
</comment>
<feature type="transmembrane region" description="Helical" evidence="10">
    <location>
        <begin position="266"/>
        <end position="285"/>
    </location>
</feature>
<evidence type="ECO:0000256" key="10">
    <source>
        <dbReference type="RuleBase" id="RU351113"/>
    </source>
</evidence>
<keyword evidence="4 10" id="KW-0812">Transmembrane</keyword>
<evidence type="ECO:0000256" key="3">
    <source>
        <dbReference type="ARBA" id="ARBA00022606"/>
    </source>
</evidence>
<comment type="caution">
    <text evidence="10">Lacks conserved residue(s) required for the propagation of feature annotation.</text>
</comment>
<proteinExistence type="inferred from homology"/>
<keyword evidence="7 10" id="KW-0472">Membrane</keyword>
<evidence type="ECO:0000256" key="2">
    <source>
        <dbReference type="ARBA" id="ARBA00022475"/>
    </source>
</evidence>
<evidence type="ECO:0000256" key="7">
    <source>
        <dbReference type="ARBA" id="ARBA00023136"/>
    </source>
</evidence>
<feature type="transmembrane region" description="Helical" evidence="10">
    <location>
        <begin position="69"/>
        <end position="86"/>
    </location>
</feature>
<evidence type="ECO:0000313" key="12">
    <source>
        <dbReference type="Proteomes" id="UP000653454"/>
    </source>
</evidence>
<comment type="caution">
    <text evidence="11">The sequence shown here is derived from an EMBL/GenBank/DDBJ whole genome shotgun (WGS) entry which is preliminary data.</text>
</comment>
<comment type="subcellular location">
    <subcellularLocation>
        <location evidence="1 10">Cell membrane</location>
        <topology evidence="1 10">Multi-pass membrane protein</topology>
    </subcellularLocation>
</comment>
<dbReference type="GO" id="GO:0004984">
    <property type="term" value="F:olfactory receptor activity"/>
    <property type="evidence" value="ECO:0007669"/>
    <property type="project" value="InterPro"/>
</dbReference>
<dbReference type="GO" id="GO:0005549">
    <property type="term" value="F:odorant binding"/>
    <property type="evidence" value="ECO:0007669"/>
    <property type="project" value="InterPro"/>
</dbReference>
<evidence type="ECO:0000256" key="6">
    <source>
        <dbReference type="ARBA" id="ARBA00022989"/>
    </source>
</evidence>
<dbReference type="GO" id="GO:0005886">
    <property type="term" value="C:plasma membrane"/>
    <property type="evidence" value="ECO:0007669"/>
    <property type="project" value="UniProtKB-SubCell"/>
</dbReference>
<evidence type="ECO:0000256" key="5">
    <source>
        <dbReference type="ARBA" id="ARBA00022725"/>
    </source>
</evidence>
<feature type="transmembrane region" description="Helical" evidence="10">
    <location>
        <begin position="361"/>
        <end position="383"/>
    </location>
</feature>
<name>A0A8S4FW36_PLUXY</name>
<dbReference type="GO" id="GO:0007165">
    <property type="term" value="P:signal transduction"/>
    <property type="evidence" value="ECO:0007669"/>
    <property type="project" value="UniProtKB-KW"/>
</dbReference>
<dbReference type="Proteomes" id="UP000653454">
    <property type="component" value="Unassembled WGS sequence"/>
</dbReference>
<reference evidence="11" key="1">
    <citation type="submission" date="2020-11" db="EMBL/GenBank/DDBJ databases">
        <authorList>
            <person name="Whiteford S."/>
        </authorList>
    </citation>
    <scope>NUCLEOTIDE SEQUENCE</scope>
</reference>
<keyword evidence="5 10" id="KW-0552">Olfaction</keyword>
<feature type="transmembrane region" description="Helical" evidence="10">
    <location>
        <begin position="292"/>
        <end position="312"/>
    </location>
</feature>
<evidence type="ECO:0000256" key="9">
    <source>
        <dbReference type="ARBA" id="ARBA00023224"/>
    </source>
</evidence>
<protein>
    <recommendedName>
        <fullName evidence="10">Odorant receptor</fullName>
    </recommendedName>
</protein>
<keyword evidence="8 10" id="KW-0675">Receptor</keyword>
<keyword evidence="9 10" id="KW-0807">Transducer</keyword>
<evidence type="ECO:0000313" key="11">
    <source>
        <dbReference type="EMBL" id="CAG9132309.1"/>
    </source>
</evidence>
<sequence length="392" mass="45695">MASQPISTAFDYNVRCWKILALWLREVNHKYYYYYSLLFIFLFFVLYDGLLTLNLMYCPKTVQAFVPELLFYFTSVVVAFKIHMIISKSKRILEAFSYLDTDVFAGETPEHKQMNSTFVVDYKRYYLIYFCIGHISYIGFTFYPLINHLVFGEKLVLSVCNYYFLTEKERDDNIYLYWIFQSLGNYAHMTTSVNSDTFMPGLIFMGIGQFKALNYRLANIKSLSQEGNLDIRQERQLEEELVKSLRHYDAIRVYCKLIQEIFDMAMFVQFGVGAAINCVTFIACLQIPKNELFFLVLYGVMMTVQIFTPGYVGTQIAHESGLTTSAVYDCDWLERSASFKRNMILLVERANKNMILTARSMFPLSLTTFISIMKAAYSCFTLVRAVNNQETL</sequence>
<organism evidence="11 12">
    <name type="scientific">Plutella xylostella</name>
    <name type="common">Diamondback moth</name>
    <name type="synonym">Plutella maculipennis</name>
    <dbReference type="NCBI Taxonomy" id="51655"/>
    <lineage>
        <taxon>Eukaryota</taxon>
        <taxon>Metazoa</taxon>
        <taxon>Ecdysozoa</taxon>
        <taxon>Arthropoda</taxon>
        <taxon>Hexapoda</taxon>
        <taxon>Insecta</taxon>
        <taxon>Pterygota</taxon>
        <taxon>Neoptera</taxon>
        <taxon>Endopterygota</taxon>
        <taxon>Lepidoptera</taxon>
        <taxon>Glossata</taxon>
        <taxon>Ditrysia</taxon>
        <taxon>Yponomeutoidea</taxon>
        <taxon>Plutellidae</taxon>
        <taxon>Plutella</taxon>
    </lineage>
</organism>
<dbReference type="PANTHER" id="PTHR21137:SF35">
    <property type="entry name" value="ODORANT RECEPTOR 19A-RELATED"/>
    <property type="match status" value="1"/>
</dbReference>
<dbReference type="AlphaFoldDB" id="A0A8S4FW36"/>
<evidence type="ECO:0000256" key="4">
    <source>
        <dbReference type="ARBA" id="ARBA00022692"/>
    </source>
</evidence>
<keyword evidence="6 10" id="KW-1133">Transmembrane helix</keyword>
<dbReference type="Pfam" id="PF02949">
    <property type="entry name" value="7tm_6"/>
    <property type="match status" value="1"/>
</dbReference>
<feature type="transmembrane region" description="Helical" evidence="10">
    <location>
        <begin position="126"/>
        <end position="146"/>
    </location>
</feature>
<feature type="transmembrane region" description="Helical" evidence="10">
    <location>
        <begin position="32"/>
        <end position="57"/>
    </location>
</feature>
<evidence type="ECO:0000256" key="1">
    <source>
        <dbReference type="ARBA" id="ARBA00004651"/>
    </source>
</evidence>
<dbReference type="EMBL" id="CAJHNJ030000048">
    <property type="protein sequence ID" value="CAG9132309.1"/>
    <property type="molecule type" value="Genomic_DNA"/>
</dbReference>
<keyword evidence="12" id="KW-1185">Reference proteome</keyword>